<keyword evidence="7" id="KW-0391">Immunity</keyword>
<evidence type="ECO:0000256" key="6">
    <source>
        <dbReference type="ARBA" id="ARBA00022729"/>
    </source>
</evidence>
<dbReference type="GO" id="GO:0045087">
    <property type="term" value="P:innate immune response"/>
    <property type="evidence" value="ECO:0007669"/>
    <property type="project" value="UniProtKB-KW"/>
</dbReference>
<dbReference type="Pfam" id="PF02014">
    <property type="entry name" value="Reeler"/>
    <property type="match status" value="1"/>
</dbReference>
<evidence type="ECO:0000256" key="9">
    <source>
        <dbReference type="SAM" id="SignalP"/>
    </source>
</evidence>
<dbReference type="CDD" id="cd08544">
    <property type="entry name" value="Reeler"/>
    <property type="match status" value="1"/>
</dbReference>
<feature type="signal peptide" evidence="9">
    <location>
        <begin position="1"/>
        <end position="24"/>
    </location>
</feature>
<gene>
    <name evidence="11" type="ORF">LSH36_632g01078</name>
</gene>
<dbReference type="EMBL" id="JAODUP010000632">
    <property type="protein sequence ID" value="KAK2146109.1"/>
    <property type="molecule type" value="Genomic_DNA"/>
</dbReference>
<evidence type="ECO:0000256" key="3">
    <source>
        <dbReference type="ARBA" id="ARBA00022525"/>
    </source>
</evidence>
<feature type="domain" description="Reelin" evidence="10">
    <location>
        <begin position="15"/>
        <end position="182"/>
    </location>
</feature>
<accession>A0AAD9MWZ5</accession>
<dbReference type="InterPro" id="IPR042307">
    <property type="entry name" value="Reeler_sf"/>
</dbReference>
<evidence type="ECO:0000256" key="5">
    <source>
        <dbReference type="ARBA" id="ARBA00022588"/>
    </source>
</evidence>
<protein>
    <recommendedName>
        <fullName evidence="10">Reelin domain-containing protein</fullName>
    </recommendedName>
</protein>
<dbReference type="PANTHER" id="PTHR45828:SF9">
    <property type="entry name" value="CELL WALL INTEGRITY AND STRESS RESPONSE COMPONENT 4-LIKE-RELATED"/>
    <property type="match status" value="1"/>
</dbReference>
<evidence type="ECO:0000313" key="12">
    <source>
        <dbReference type="Proteomes" id="UP001208570"/>
    </source>
</evidence>
<keyword evidence="12" id="KW-1185">Reference proteome</keyword>
<reference evidence="11" key="1">
    <citation type="journal article" date="2023" name="Mol. Biol. Evol.">
        <title>Third-Generation Sequencing Reveals the Adaptive Role of the Epigenome in Three Deep-Sea Polychaetes.</title>
        <authorList>
            <person name="Perez M."/>
            <person name="Aroh O."/>
            <person name="Sun Y."/>
            <person name="Lan Y."/>
            <person name="Juniper S.K."/>
            <person name="Young C.R."/>
            <person name="Angers B."/>
            <person name="Qian P.Y."/>
        </authorList>
    </citation>
    <scope>NUCLEOTIDE SEQUENCE</scope>
    <source>
        <strain evidence="11">P08H-3</strain>
    </source>
</reference>
<dbReference type="GO" id="GO:0016020">
    <property type="term" value="C:membrane"/>
    <property type="evidence" value="ECO:0007669"/>
    <property type="project" value="TreeGrafter"/>
</dbReference>
<keyword evidence="3" id="KW-0964">Secreted</keyword>
<comment type="caution">
    <text evidence="11">The sequence shown here is derived from an EMBL/GenBank/DDBJ whole genome shotgun (WGS) entry which is preliminary data.</text>
</comment>
<comment type="subcellular location">
    <subcellularLocation>
        <location evidence="1">Secreted</location>
    </subcellularLocation>
</comment>
<evidence type="ECO:0000256" key="7">
    <source>
        <dbReference type="ARBA" id="ARBA00022859"/>
    </source>
</evidence>
<evidence type="ECO:0000313" key="11">
    <source>
        <dbReference type="EMBL" id="KAK2146109.1"/>
    </source>
</evidence>
<keyword evidence="5" id="KW-0399">Innate immunity</keyword>
<evidence type="ECO:0000256" key="8">
    <source>
        <dbReference type="ARBA" id="ARBA00023022"/>
    </source>
</evidence>
<comment type="similarity">
    <text evidence="2">Belongs to the insect defense protein family.</text>
</comment>
<dbReference type="InterPro" id="IPR002861">
    <property type="entry name" value="Reeler_dom"/>
</dbReference>
<keyword evidence="6 9" id="KW-0732">Signal</keyword>
<dbReference type="Gene3D" id="2.60.40.4060">
    <property type="entry name" value="Reeler domain"/>
    <property type="match status" value="1"/>
</dbReference>
<dbReference type="InterPro" id="IPR051237">
    <property type="entry name" value="Ferric-chelate_Red/DefProt"/>
</dbReference>
<keyword evidence="8" id="KW-0044">Antibiotic</keyword>
<sequence>MTGKDMMSWVIVGYVITSLTRVGAFYNGAPHQSCQSFDPVHGTQGPNPVPYSIQVTSTNTYTNKQKIDLQIKGTQFTGLILQARRVSGASDWRPVGWFSVPFDSSGLRLMSCVSDGDTITQSTSFNSLNGTMMTWIAPERDEGDIYFMANVLKNKDVWYNNIRSSTNLKYEPSPTTITTASPTTSSTTITTTTAKRPYYYSGTPPSIQQGFQKFITIGLFTIMADFLLLP</sequence>
<dbReference type="PROSITE" id="PS51019">
    <property type="entry name" value="REELIN"/>
    <property type="match status" value="1"/>
</dbReference>
<evidence type="ECO:0000256" key="1">
    <source>
        <dbReference type="ARBA" id="ARBA00004613"/>
    </source>
</evidence>
<proteinExistence type="inferred from homology"/>
<dbReference type="GO" id="GO:0005576">
    <property type="term" value="C:extracellular region"/>
    <property type="evidence" value="ECO:0007669"/>
    <property type="project" value="UniProtKB-SubCell"/>
</dbReference>
<feature type="chain" id="PRO_5041984688" description="Reelin domain-containing protein" evidence="9">
    <location>
        <begin position="25"/>
        <end position="230"/>
    </location>
</feature>
<evidence type="ECO:0000256" key="4">
    <source>
        <dbReference type="ARBA" id="ARBA00022529"/>
    </source>
</evidence>
<dbReference type="AlphaFoldDB" id="A0AAD9MWZ5"/>
<dbReference type="PANTHER" id="PTHR45828">
    <property type="entry name" value="CYTOCHROME B561/FERRIC REDUCTASE TRANSMEMBRANE"/>
    <property type="match status" value="1"/>
</dbReference>
<evidence type="ECO:0000259" key="10">
    <source>
        <dbReference type="PROSITE" id="PS51019"/>
    </source>
</evidence>
<evidence type="ECO:0000256" key="2">
    <source>
        <dbReference type="ARBA" id="ARBA00008501"/>
    </source>
</evidence>
<organism evidence="11 12">
    <name type="scientific">Paralvinella palmiformis</name>
    <dbReference type="NCBI Taxonomy" id="53620"/>
    <lineage>
        <taxon>Eukaryota</taxon>
        <taxon>Metazoa</taxon>
        <taxon>Spiralia</taxon>
        <taxon>Lophotrochozoa</taxon>
        <taxon>Annelida</taxon>
        <taxon>Polychaeta</taxon>
        <taxon>Sedentaria</taxon>
        <taxon>Canalipalpata</taxon>
        <taxon>Terebellida</taxon>
        <taxon>Terebelliformia</taxon>
        <taxon>Alvinellidae</taxon>
        <taxon>Paralvinella</taxon>
    </lineage>
</organism>
<name>A0AAD9MWZ5_9ANNE</name>
<dbReference type="Proteomes" id="UP001208570">
    <property type="component" value="Unassembled WGS sequence"/>
</dbReference>
<dbReference type="GO" id="GO:0042742">
    <property type="term" value="P:defense response to bacterium"/>
    <property type="evidence" value="ECO:0007669"/>
    <property type="project" value="UniProtKB-KW"/>
</dbReference>
<keyword evidence="4" id="KW-0929">Antimicrobial</keyword>